<protein>
    <submittedName>
        <fullName evidence="3">Amidohydrolase family protein</fullName>
    </submittedName>
</protein>
<name>A0AA90PT81_9HELI</name>
<dbReference type="InterPro" id="IPR013108">
    <property type="entry name" value="Amidohydro_3"/>
</dbReference>
<accession>A0AA90PT81</accession>
<keyword evidence="5" id="KW-1185">Reference proteome</keyword>
<reference evidence="2 4" key="3">
    <citation type="journal article" date="2024" name="Syst. Appl. Microbiol.">
        <title>Helicobacter cappadocius sp. nov., from lizards: The first psychrotrophic Helicobacter species.</title>
        <authorList>
            <person name="Aydin F."/>
            <person name="Tarhane S."/>
            <person name="Karakaya E."/>
            <person name="Abay S."/>
            <person name="Kayman T."/>
            <person name="Guran O."/>
            <person name="Bozkurt E."/>
            <person name="Uzum N."/>
            <person name="Avci A."/>
            <person name="Olgun K."/>
            <person name="Jablonski D."/>
            <person name="Guran C."/>
            <person name="Burcin Saticioglu I."/>
        </authorList>
    </citation>
    <scope>NUCLEOTIDE SEQUENCE [LARGE SCALE GENOMIC DNA]</scope>
    <source>
        <strain evidence="2">Faydin-H75</strain>
        <strain evidence="4">faydin-H76</strain>
    </source>
</reference>
<dbReference type="PANTHER" id="PTHR22642">
    <property type="entry name" value="IMIDAZOLONEPROPIONASE"/>
    <property type="match status" value="1"/>
</dbReference>
<evidence type="ECO:0000313" key="5">
    <source>
        <dbReference type="Proteomes" id="UP001240777"/>
    </source>
</evidence>
<sequence length="521" mass="58104">MQYFKNGKIFQGEAKFCEAMGIENGKIAWVGDNESIKNENALDLKNSLVIPTFIDSHTHPSMVAKNIDRVPCLPPLVNSIAEMIEALKKSPQNTGNPNDWIEGYGWDENVFSEGRLPTCKDIDKVSTTQPVIVYHSSYHLIVCNSKAIEIAGVDKNTKDTQKGKIGRFENGEPNGIFYEMGAINLVANKQKPDSLEDTITQVLKLGKKYDSLGVSAVADMLCLFHPYDRISIYEEAKKRGFKQKVVLYYEWGAIKKLGKKPLKREVGDIFIGGIKLFMDGSIAGRTAFMKKPYPNSNDVGMKMMDEAELLEAIEYARENHLQVAIHVMGDASIEFIVNTCKDIQPWLKDTPNIRLEHASIMSVPILKTMKDAKMSFGIAPQPIFLFSEYMAYKNNLTPDLLAMAYGMKTDDEYVLTTLSSDSPATLWVDPENLYTTLGASVNRVSSTGKDMNKKEAISVSKAIDMLSINGAKIMGLKDIGKLEKGYEASFQILDKDIFNIPSEELGNILPKEVYIKGEKVL</sequence>
<dbReference type="InterPro" id="IPR011059">
    <property type="entry name" value="Metal-dep_hydrolase_composite"/>
</dbReference>
<dbReference type="SUPFAM" id="SSF51338">
    <property type="entry name" value="Composite domain of metallo-dependent hydrolases"/>
    <property type="match status" value="1"/>
</dbReference>
<dbReference type="AlphaFoldDB" id="A0AA90PT81"/>
<dbReference type="EMBL" id="JAUPEV010000004">
    <property type="protein sequence ID" value="MDO7252941.1"/>
    <property type="molecule type" value="Genomic_DNA"/>
</dbReference>
<dbReference type="EMBL" id="JAUYZK010000005">
    <property type="protein sequence ID" value="MDP2539069.1"/>
    <property type="molecule type" value="Genomic_DNA"/>
</dbReference>
<gene>
    <name evidence="2" type="ORF">Q5I04_03305</name>
    <name evidence="3" type="ORF">Q5I06_04695</name>
</gene>
<dbReference type="Gene3D" id="3.10.310.70">
    <property type="match status" value="1"/>
</dbReference>
<dbReference type="Gene3D" id="2.30.40.10">
    <property type="entry name" value="Urease, subunit C, domain 1"/>
    <property type="match status" value="1"/>
</dbReference>
<comment type="caution">
    <text evidence="3">The sequence shown here is derived from an EMBL/GenBank/DDBJ whole genome shotgun (WGS) entry which is preliminary data.</text>
</comment>
<dbReference type="PANTHER" id="PTHR22642:SF2">
    <property type="entry name" value="PROTEIN LONG AFTER FAR-RED 3"/>
    <property type="match status" value="1"/>
</dbReference>
<dbReference type="InterPro" id="IPR033932">
    <property type="entry name" value="YtcJ-like"/>
</dbReference>
<dbReference type="InterPro" id="IPR032466">
    <property type="entry name" value="Metal_Hydrolase"/>
</dbReference>
<dbReference type="CDD" id="cd01300">
    <property type="entry name" value="YtcJ_like"/>
    <property type="match status" value="1"/>
</dbReference>
<evidence type="ECO:0000313" key="3">
    <source>
        <dbReference type="EMBL" id="MDP2539069.1"/>
    </source>
</evidence>
<evidence type="ECO:0000313" key="4">
    <source>
        <dbReference type="Proteomes" id="UP001177258"/>
    </source>
</evidence>
<organism evidence="3 4">
    <name type="scientific">Helicobacter cappadocius</name>
    <dbReference type="NCBI Taxonomy" id="3063998"/>
    <lineage>
        <taxon>Bacteria</taxon>
        <taxon>Pseudomonadati</taxon>
        <taxon>Campylobacterota</taxon>
        <taxon>Epsilonproteobacteria</taxon>
        <taxon>Campylobacterales</taxon>
        <taxon>Helicobacteraceae</taxon>
        <taxon>Helicobacter</taxon>
    </lineage>
</organism>
<dbReference type="Proteomes" id="UP001177258">
    <property type="component" value="Unassembled WGS sequence"/>
</dbReference>
<proteinExistence type="predicted"/>
<dbReference type="Gene3D" id="3.20.20.140">
    <property type="entry name" value="Metal-dependent hydrolases"/>
    <property type="match status" value="1"/>
</dbReference>
<dbReference type="GO" id="GO:0016810">
    <property type="term" value="F:hydrolase activity, acting on carbon-nitrogen (but not peptide) bonds"/>
    <property type="evidence" value="ECO:0007669"/>
    <property type="project" value="InterPro"/>
</dbReference>
<dbReference type="RefSeq" id="WP_305516787.1">
    <property type="nucleotide sequence ID" value="NZ_JAUPEV010000004.1"/>
</dbReference>
<dbReference type="SUPFAM" id="SSF51556">
    <property type="entry name" value="Metallo-dependent hydrolases"/>
    <property type="match status" value="1"/>
</dbReference>
<reference evidence="2" key="2">
    <citation type="submission" date="2023-07" db="EMBL/GenBank/DDBJ databases">
        <authorList>
            <person name="Aydin F."/>
            <person name="Tarhane S."/>
            <person name="Saticioglu I.B."/>
            <person name="Karakaya E."/>
            <person name="Abay S."/>
            <person name="Guran O."/>
            <person name="Bozkurt E."/>
            <person name="Uzum N."/>
            <person name="Olgun K."/>
            <person name="Jablonski D."/>
        </authorList>
    </citation>
    <scope>NUCLEOTIDE SEQUENCE</scope>
    <source>
        <strain evidence="2">Faydin-H75</strain>
    </source>
</reference>
<feature type="domain" description="Amidohydrolase 3" evidence="1">
    <location>
        <begin position="42"/>
        <end position="520"/>
    </location>
</feature>
<dbReference type="Pfam" id="PF07969">
    <property type="entry name" value="Amidohydro_3"/>
    <property type="match status" value="1"/>
</dbReference>
<reference evidence="3 5" key="1">
    <citation type="submission" date="2023-07" db="EMBL/GenBank/DDBJ databases">
        <title>Unpublished Manusciprt.</title>
        <authorList>
            <person name="Aydin F."/>
            <person name="Tarhane S."/>
            <person name="Saticioglu I.B."/>
            <person name="Karakaya E."/>
            <person name="Abay S."/>
            <person name="Guran O."/>
            <person name="Bozkurt E."/>
            <person name="Uzum N."/>
            <person name="Olgun K."/>
            <person name="Jablonski D."/>
        </authorList>
    </citation>
    <scope>NUCLEOTIDE SEQUENCE</scope>
    <source>
        <strain evidence="5">faydin-H75</strain>
        <strain evidence="3">Faydin-H76</strain>
    </source>
</reference>
<evidence type="ECO:0000259" key="1">
    <source>
        <dbReference type="Pfam" id="PF07969"/>
    </source>
</evidence>
<evidence type="ECO:0000313" key="2">
    <source>
        <dbReference type="EMBL" id="MDO7252941.1"/>
    </source>
</evidence>
<dbReference type="Proteomes" id="UP001240777">
    <property type="component" value="Unassembled WGS sequence"/>
</dbReference>